<evidence type="ECO:0000256" key="2">
    <source>
        <dbReference type="ARBA" id="ARBA00004308"/>
    </source>
</evidence>
<gene>
    <name evidence="8" type="ORF">TrLO_g2763</name>
</gene>
<keyword evidence="4 7" id="KW-1133">Transmembrane helix</keyword>
<dbReference type="Proteomes" id="UP001165122">
    <property type="component" value="Unassembled WGS sequence"/>
</dbReference>
<sequence>MRSRSPNSPLKTSAAAQDPPRISSKVWRKTSWFKRRRHRLKLAIIFFLFVYFFAWIGVFVWVGGGSDLYDVDHAARLKNTRGVPPPIDMQMGLSQIGNILNFLPRTGNLLVFGLGNDSFYWHDVTKGTVSFIEGDFPDSKWATEWFDKVMEKYPYLDCNKVDYTTKMDRDYLRIISGGERLWAMELNLAKQLPRYISTTKWDVIIVDAPRGNKGSRGPGRFQSIYTARVLAREGTTIVIDDYDREIESRFSRLVLGREPVKVEYRPERKWVADANAQAYFEF</sequence>
<evidence type="ECO:0000256" key="6">
    <source>
        <dbReference type="SAM" id="MobiDB-lite"/>
    </source>
</evidence>
<keyword evidence="5 7" id="KW-0472">Membrane</keyword>
<comment type="subcellular location">
    <subcellularLocation>
        <location evidence="2">Endomembrane system</location>
    </subcellularLocation>
    <subcellularLocation>
        <location evidence="1">Membrane</location>
        <topology evidence="1">Single-pass membrane protein</topology>
    </subcellularLocation>
</comment>
<dbReference type="GO" id="GO:0012505">
    <property type="term" value="C:endomembrane system"/>
    <property type="evidence" value="ECO:0007669"/>
    <property type="project" value="UniProtKB-SubCell"/>
</dbReference>
<reference evidence="9" key="1">
    <citation type="journal article" date="2023" name="Commun. Biol.">
        <title>Genome analysis of Parmales, the sister group of diatoms, reveals the evolutionary specialization of diatoms from phago-mixotrophs to photoautotrophs.</title>
        <authorList>
            <person name="Ban H."/>
            <person name="Sato S."/>
            <person name="Yoshikawa S."/>
            <person name="Yamada K."/>
            <person name="Nakamura Y."/>
            <person name="Ichinomiya M."/>
            <person name="Sato N."/>
            <person name="Blanc-Mathieu R."/>
            <person name="Endo H."/>
            <person name="Kuwata A."/>
            <person name="Ogata H."/>
        </authorList>
    </citation>
    <scope>NUCLEOTIDE SEQUENCE [LARGE SCALE GENOMIC DNA]</scope>
    <source>
        <strain evidence="9">NIES 3700</strain>
    </source>
</reference>
<comment type="caution">
    <text evidence="8">The sequence shown here is derived from an EMBL/GenBank/DDBJ whole genome shotgun (WGS) entry which is preliminary data.</text>
</comment>
<evidence type="ECO:0000313" key="8">
    <source>
        <dbReference type="EMBL" id="GMI18266.1"/>
    </source>
</evidence>
<accession>A0A9W7FUN2</accession>
<dbReference type="AlphaFoldDB" id="A0A9W7FUN2"/>
<proteinExistence type="predicted"/>
<dbReference type="Pfam" id="PF21729">
    <property type="entry name" value="IRX15_IRX15L_GXM"/>
    <property type="match status" value="1"/>
</dbReference>
<feature type="transmembrane region" description="Helical" evidence="7">
    <location>
        <begin position="42"/>
        <end position="62"/>
    </location>
</feature>
<feature type="region of interest" description="Disordered" evidence="6">
    <location>
        <begin position="1"/>
        <end position="22"/>
    </location>
</feature>
<evidence type="ECO:0000256" key="4">
    <source>
        <dbReference type="ARBA" id="ARBA00022989"/>
    </source>
</evidence>
<evidence type="ECO:0000256" key="3">
    <source>
        <dbReference type="ARBA" id="ARBA00022692"/>
    </source>
</evidence>
<evidence type="ECO:0000313" key="9">
    <source>
        <dbReference type="Proteomes" id="UP001165122"/>
    </source>
</evidence>
<evidence type="ECO:0000256" key="5">
    <source>
        <dbReference type="ARBA" id="ARBA00023136"/>
    </source>
</evidence>
<evidence type="ECO:0000256" key="7">
    <source>
        <dbReference type="SAM" id="Phobius"/>
    </source>
</evidence>
<organism evidence="8 9">
    <name type="scientific">Triparma laevis f. longispina</name>
    <dbReference type="NCBI Taxonomy" id="1714387"/>
    <lineage>
        <taxon>Eukaryota</taxon>
        <taxon>Sar</taxon>
        <taxon>Stramenopiles</taxon>
        <taxon>Ochrophyta</taxon>
        <taxon>Bolidophyceae</taxon>
        <taxon>Parmales</taxon>
        <taxon>Triparmaceae</taxon>
        <taxon>Triparma</taxon>
    </lineage>
</organism>
<dbReference type="EMBL" id="BRXW01000328">
    <property type="protein sequence ID" value="GMI18266.1"/>
    <property type="molecule type" value="Genomic_DNA"/>
</dbReference>
<keyword evidence="9" id="KW-1185">Reference proteome</keyword>
<evidence type="ECO:0008006" key="10">
    <source>
        <dbReference type="Google" id="ProtNLM"/>
    </source>
</evidence>
<name>A0A9W7FUN2_9STRA</name>
<feature type="compositionally biased region" description="Polar residues" evidence="6">
    <location>
        <begin position="1"/>
        <end position="15"/>
    </location>
</feature>
<dbReference type="GO" id="GO:0045492">
    <property type="term" value="P:xylan biosynthetic process"/>
    <property type="evidence" value="ECO:0007669"/>
    <property type="project" value="InterPro"/>
</dbReference>
<dbReference type="OrthoDB" id="1896682at2759"/>
<dbReference type="InterPro" id="IPR006514">
    <property type="entry name" value="IRX15/GXM/AGM"/>
</dbReference>
<evidence type="ECO:0000256" key="1">
    <source>
        <dbReference type="ARBA" id="ARBA00004167"/>
    </source>
</evidence>
<dbReference type="PANTHER" id="PTHR31444">
    <property type="entry name" value="OS11G0490100 PROTEIN"/>
    <property type="match status" value="1"/>
</dbReference>
<dbReference type="GO" id="GO:0016020">
    <property type="term" value="C:membrane"/>
    <property type="evidence" value="ECO:0007669"/>
    <property type="project" value="UniProtKB-SubCell"/>
</dbReference>
<protein>
    <recommendedName>
        <fullName evidence="10">Polysaccharide biosynthesis domain-containing protein</fullName>
    </recommendedName>
</protein>
<keyword evidence="3 7" id="KW-0812">Transmembrane</keyword>